<evidence type="ECO:0000259" key="10">
    <source>
        <dbReference type="PROSITE" id="PS51198"/>
    </source>
</evidence>
<protein>
    <recommendedName>
        <fullName evidence="7">DNA 3'-5' helicase</fullName>
        <ecNumber evidence="7">5.6.2.4</ecNumber>
    </recommendedName>
</protein>
<dbReference type="RefSeq" id="WP_330156272.1">
    <property type="nucleotide sequence ID" value="NZ_BAAAJA010000006.1"/>
</dbReference>
<evidence type="ECO:0000256" key="2">
    <source>
        <dbReference type="ARBA" id="ARBA00022801"/>
    </source>
</evidence>
<reference evidence="11 12" key="1">
    <citation type="submission" date="2023-07" db="EMBL/GenBank/DDBJ databases">
        <authorList>
            <person name="Girao M."/>
            <person name="Carvalho M.F."/>
        </authorList>
    </citation>
    <scope>NUCLEOTIDE SEQUENCE [LARGE SCALE GENOMIC DNA]</scope>
    <source>
        <strain evidence="11 12">66/93</strain>
    </source>
</reference>
<keyword evidence="4 9" id="KW-0067">ATP-binding</keyword>
<evidence type="ECO:0000256" key="5">
    <source>
        <dbReference type="ARBA" id="ARBA00023235"/>
    </source>
</evidence>
<dbReference type="InterPro" id="IPR027417">
    <property type="entry name" value="P-loop_NTPase"/>
</dbReference>
<evidence type="ECO:0000256" key="7">
    <source>
        <dbReference type="ARBA" id="ARBA00034808"/>
    </source>
</evidence>
<feature type="binding site" evidence="9">
    <location>
        <begin position="271"/>
        <end position="278"/>
    </location>
    <ligand>
        <name>ATP</name>
        <dbReference type="ChEBI" id="CHEBI:30616"/>
    </ligand>
</feature>
<evidence type="ECO:0000256" key="6">
    <source>
        <dbReference type="ARBA" id="ARBA00034617"/>
    </source>
</evidence>
<dbReference type="SUPFAM" id="SSF52540">
    <property type="entry name" value="P-loop containing nucleoside triphosphate hydrolases"/>
    <property type="match status" value="1"/>
</dbReference>
<dbReference type="Proteomes" id="UP001348641">
    <property type="component" value="Unassembled WGS sequence"/>
</dbReference>
<dbReference type="PROSITE" id="PS51198">
    <property type="entry name" value="UVRD_HELICASE_ATP_BIND"/>
    <property type="match status" value="1"/>
</dbReference>
<dbReference type="Gene3D" id="3.40.50.300">
    <property type="entry name" value="P-loop containing nucleotide triphosphate hydrolases"/>
    <property type="match status" value="2"/>
</dbReference>
<evidence type="ECO:0000313" key="11">
    <source>
        <dbReference type="EMBL" id="MEE2048963.1"/>
    </source>
</evidence>
<comment type="caution">
    <text evidence="11">The sequence shown here is derived from an EMBL/GenBank/DDBJ whole genome shotgun (WGS) entry which is preliminary data.</text>
</comment>
<evidence type="ECO:0000256" key="8">
    <source>
        <dbReference type="ARBA" id="ARBA00048988"/>
    </source>
</evidence>
<dbReference type="PANTHER" id="PTHR11070">
    <property type="entry name" value="UVRD / RECB / PCRA DNA HELICASE FAMILY MEMBER"/>
    <property type="match status" value="1"/>
</dbReference>
<keyword evidence="5" id="KW-0413">Isomerase</keyword>
<dbReference type="EMBL" id="JAUUCC010000001">
    <property type="protein sequence ID" value="MEE2048963.1"/>
    <property type="molecule type" value="Genomic_DNA"/>
</dbReference>
<evidence type="ECO:0000256" key="1">
    <source>
        <dbReference type="ARBA" id="ARBA00022741"/>
    </source>
</evidence>
<dbReference type="Pfam" id="PF00580">
    <property type="entry name" value="UvrD-helicase"/>
    <property type="match status" value="1"/>
</dbReference>
<keyword evidence="2 9" id="KW-0378">Hydrolase</keyword>
<dbReference type="InterPro" id="IPR014016">
    <property type="entry name" value="UvrD-like_ATP-bd"/>
</dbReference>
<gene>
    <name evidence="11" type="ORF">Q8A49_00435</name>
</gene>
<dbReference type="Pfam" id="PF13361">
    <property type="entry name" value="UvrD_C"/>
    <property type="match status" value="1"/>
</dbReference>
<name>A0ABU7KI36_9ACTN</name>
<evidence type="ECO:0000313" key="12">
    <source>
        <dbReference type="Proteomes" id="UP001348641"/>
    </source>
</evidence>
<sequence>MPQLALGDQFFKSGEYDELPPSARKNIRLAMEKFGLLTPAELKADKGLNFKPPKARRNRNIYTFKVDNFYRGVVLAPESGDSYVLLKVMNHDPAYDWANKQDAGVNQLTGALEVWDAEGLERLTPGLEERAAPTAPEQRLFAKVSDGDLKTLGIEDKVLRAARTVVDADALVDVVPVLPEDQSEVLQYLAAGFSVAEIWRDVVAHRPAGGAGHDLDTAIRNTPTRIKLVSGLDELEEILSQPFAVWRTFLHPAQRKVAYKASYPGSFQVTGGPGTGKTVVAMHRIKHLLSYARPGDRLLFTTFTNALADALDAGVGQLVDDPRHLDKLDITTVNAQASRVLTEAAGGKSPHFITDAKELERWRTVAELLELNWTAEFLAQEYRHVLLAQRLDTLEEYQKAARGGRGRPLNASQRQTVWRAVTAFTEALDADGVQTHLRGCDLAARILEEKGPLYRHVVVDEAQDLHPAQWRLLRAAVAPKPDDLFIAGDPHQRIYDAKVSLKALGVNVVGRSQRLRRNYRSTQQILSWSSPLLNGEKVEALADGGTESLAGYRSALQGPRPTTHAAAGLEDELDALVAKVREWLGAGIEPSSVAVAVRFKWMGKRAVSVLTAAGIKACELRGAGDDTPGVRVGTMHSLKGLEFRCVAAVAVTDRAVPNPKAITPEEVDSLQHRADLMAERCLLFVVCTRARDHLHVSWHGKPSPFLVEAGIA</sequence>
<keyword evidence="3 9" id="KW-0347">Helicase</keyword>
<dbReference type="PANTHER" id="PTHR11070:SF45">
    <property type="entry name" value="DNA 3'-5' HELICASE"/>
    <property type="match status" value="1"/>
</dbReference>
<evidence type="ECO:0000256" key="4">
    <source>
        <dbReference type="ARBA" id="ARBA00022840"/>
    </source>
</evidence>
<evidence type="ECO:0000256" key="3">
    <source>
        <dbReference type="ARBA" id="ARBA00022806"/>
    </source>
</evidence>
<dbReference type="InterPro" id="IPR000212">
    <property type="entry name" value="DNA_helicase_UvrD/REP"/>
</dbReference>
<evidence type="ECO:0000256" key="9">
    <source>
        <dbReference type="PROSITE-ProRule" id="PRU00560"/>
    </source>
</evidence>
<dbReference type="EC" id="5.6.2.4" evidence="7"/>
<dbReference type="InterPro" id="IPR014017">
    <property type="entry name" value="DNA_helicase_UvrD-like_C"/>
</dbReference>
<proteinExistence type="predicted"/>
<accession>A0ABU7KI36</accession>
<feature type="domain" description="UvrD-like helicase ATP-binding" evidence="10">
    <location>
        <begin position="250"/>
        <end position="522"/>
    </location>
</feature>
<keyword evidence="1 9" id="KW-0547">Nucleotide-binding</keyword>
<comment type="catalytic activity">
    <reaction evidence="8">
        <text>ATP + H2O = ADP + phosphate + H(+)</text>
        <dbReference type="Rhea" id="RHEA:13065"/>
        <dbReference type="ChEBI" id="CHEBI:15377"/>
        <dbReference type="ChEBI" id="CHEBI:15378"/>
        <dbReference type="ChEBI" id="CHEBI:30616"/>
        <dbReference type="ChEBI" id="CHEBI:43474"/>
        <dbReference type="ChEBI" id="CHEBI:456216"/>
        <dbReference type="EC" id="5.6.2.4"/>
    </reaction>
</comment>
<comment type="catalytic activity">
    <reaction evidence="6">
        <text>Couples ATP hydrolysis with the unwinding of duplex DNA by translocating in the 3'-5' direction.</text>
        <dbReference type="EC" id="5.6.2.4"/>
    </reaction>
</comment>
<organism evidence="11 12">
    <name type="scientific">Nocardiopsis tropica</name>
    <dbReference type="NCBI Taxonomy" id="109330"/>
    <lineage>
        <taxon>Bacteria</taxon>
        <taxon>Bacillati</taxon>
        <taxon>Actinomycetota</taxon>
        <taxon>Actinomycetes</taxon>
        <taxon>Streptosporangiales</taxon>
        <taxon>Nocardiopsidaceae</taxon>
        <taxon>Nocardiopsis</taxon>
    </lineage>
</organism>